<protein>
    <submittedName>
        <fullName evidence="5">Integrase</fullName>
    </submittedName>
</protein>
<dbReference type="InterPro" id="IPR011010">
    <property type="entry name" value="DNA_brk_join_enz"/>
</dbReference>
<dbReference type="InterPro" id="IPR013762">
    <property type="entry name" value="Integrase-like_cat_sf"/>
</dbReference>
<dbReference type="AlphaFoldDB" id="A0A5X0ZDA3"/>
<dbReference type="InterPro" id="IPR010998">
    <property type="entry name" value="Integrase_recombinase_N"/>
</dbReference>
<dbReference type="PROSITE" id="PS51898">
    <property type="entry name" value="TYR_RECOMBINASE"/>
    <property type="match status" value="1"/>
</dbReference>
<evidence type="ECO:0000256" key="1">
    <source>
        <dbReference type="ARBA" id="ARBA00022908"/>
    </source>
</evidence>
<dbReference type="PANTHER" id="PTHR30349">
    <property type="entry name" value="PHAGE INTEGRASE-RELATED"/>
    <property type="match status" value="1"/>
</dbReference>
<keyword evidence="3" id="KW-0233">DNA recombination</keyword>
<keyword evidence="2" id="KW-0238">DNA-binding</keyword>
<evidence type="ECO:0000256" key="3">
    <source>
        <dbReference type="ARBA" id="ARBA00023172"/>
    </source>
</evidence>
<dbReference type="Gene3D" id="1.10.150.130">
    <property type="match status" value="1"/>
</dbReference>
<feature type="domain" description="Tyr recombinase" evidence="4">
    <location>
        <begin position="119"/>
        <end position="285"/>
    </location>
</feature>
<dbReference type="GO" id="GO:0015074">
    <property type="term" value="P:DNA integration"/>
    <property type="evidence" value="ECO:0007669"/>
    <property type="project" value="UniProtKB-KW"/>
</dbReference>
<sequence length="379" mass="43016">MLPSSRVKKLSLSRALDRYLDTVSVHKRGYRQEFWRVSVIKRHPVAQKMMDEVTTVDIAAYRDERLAQVNPRTGKPISGDTVRLEMALLSVLYNLAKVEWGTCRANPVAGVRRPKSSPGRDRRLTSSEERRLSRYFQVRSAELYTIFHLALETGMRQGEILSLRWEHIDLQHGVAHLPVTKNGSVRDVPLSRRARQLLQQLPVQLSGPVFHYKSSGFKSAWRAALQHLKIENLHFHDLRHEAISRLFELGTLNVMEVAAISGHKSLNMLKRYTHLRAYQLVSKLDVRRRQSQKIATYFVPYPGEMEDTDEGFRVHLHDFEGLSVTGSTREAAMDAASVVLLRRLATAAQHGERVPRPGDLPLQAGVMINPLAGATPVFV</sequence>
<evidence type="ECO:0000256" key="2">
    <source>
        <dbReference type="ARBA" id="ARBA00023125"/>
    </source>
</evidence>
<evidence type="ECO:0000259" key="4">
    <source>
        <dbReference type="PROSITE" id="PS51898"/>
    </source>
</evidence>
<gene>
    <name evidence="5" type="ORF">D6S17_22490</name>
</gene>
<proteinExistence type="predicted"/>
<dbReference type="PANTHER" id="PTHR30349:SF94">
    <property type="entry name" value="INTEGRASE_RECOMBINASE HI_1414-RELATED"/>
    <property type="match status" value="1"/>
</dbReference>
<comment type="caution">
    <text evidence="5">The sequence shown here is derived from an EMBL/GenBank/DDBJ whole genome shotgun (WGS) entry which is preliminary data.</text>
</comment>
<keyword evidence="1" id="KW-0229">DNA integration</keyword>
<dbReference type="InterPro" id="IPR050090">
    <property type="entry name" value="Tyrosine_recombinase_XerCD"/>
</dbReference>
<dbReference type="InterPro" id="IPR002104">
    <property type="entry name" value="Integrase_catalytic"/>
</dbReference>
<dbReference type="GO" id="GO:0006310">
    <property type="term" value="P:DNA recombination"/>
    <property type="evidence" value="ECO:0007669"/>
    <property type="project" value="UniProtKB-KW"/>
</dbReference>
<dbReference type="Pfam" id="PF00589">
    <property type="entry name" value="Phage_integrase"/>
    <property type="match status" value="1"/>
</dbReference>
<name>A0A5X0ZDA3_SALEB</name>
<organism evidence="5">
    <name type="scientific">Salmonella enterica subsp. enterica serovar Java</name>
    <dbReference type="NCBI Taxonomy" id="224729"/>
    <lineage>
        <taxon>Bacteria</taxon>
        <taxon>Pseudomonadati</taxon>
        <taxon>Pseudomonadota</taxon>
        <taxon>Gammaproteobacteria</taxon>
        <taxon>Enterobacterales</taxon>
        <taxon>Enterobacteriaceae</taxon>
        <taxon>Salmonella</taxon>
    </lineage>
</organism>
<dbReference type="Gene3D" id="1.10.443.10">
    <property type="entry name" value="Intergrase catalytic core"/>
    <property type="match status" value="1"/>
</dbReference>
<accession>A0A5X0ZDA3</accession>
<evidence type="ECO:0000313" key="5">
    <source>
        <dbReference type="EMBL" id="EBY8644283.1"/>
    </source>
</evidence>
<dbReference type="SUPFAM" id="SSF56349">
    <property type="entry name" value="DNA breaking-rejoining enzymes"/>
    <property type="match status" value="1"/>
</dbReference>
<dbReference type="GO" id="GO:0003677">
    <property type="term" value="F:DNA binding"/>
    <property type="evidence" value="ECO:0007669"/>
    <property type="project" value="UniProtKB-KW"/>
</dbReference>
<dbReference type="SUPFAM" id="SSF143100">
    <property type="entry name" value="TTHA1013/TTHA0281-like"/>
    <property type="match status" value="1"/>
</dbReference>
<dbReference type="CDD" id="cd00796">
    <property type="entry name" value="INT_Rci_Hp1_C"/>
    <property type="match status" value="1"/>
</dbReference>
<reference evidence="5" key="1">
    <citation type="submission" date="2018-09" db="EMBL/GenBank/DDBJ databases">
        <authorList>
            <person name="Ashton P.M."/>
            <person name="Dallman T."/>
            <person name="Nair S."/>
            <person name="De Pinna E."/>
            <person name="Peters T."/>
            <person name="Grant K."/>
        </authorList>
    </citation>
    <scope>NUCLEOTIDE SEQUENCE</scope>
    <source>
        <strain evidence="5">140692</strain>
    </source>
</reference>
<dbReference type="InterPro" id="IPR035069">
    <property type="entry name" value="TTHA1013/TTHA0281-like"/>
</dbReference>
<dbReference type="EMBL" id="AAHPHN010000050">
    <property type="protein sequence ID" value="EBY8644283.1"/>
    <property type="molecule type" value="Genomic_DNA"/>
</dbReference>